<dbReference type="EMBL" id="MH460463">
    <property type="protein sequence ID" value="AXG67098.1"/>
    <property type="molecule type" value="Genomic_DNA"/>
</dbReference>
<feature type="compositionally biased region" description="Basic and acidic residues" evidence="1">
    <location>
        <begin position="135"/>
        <end position="153"/>
    </location>
</feature>
<evidence type="ECO:0000313" key="3">
    <source>
        <dbReference type="Proteomes" id="UP000262440"/>
    </source>
</evidence>
<feature type="compositionally biased region" description="Polar residues" evidence="1">
    <location>
        <begin position="103"/>
        <end position="112"/>
    </location>
</feature>
<sequence length="174" mass="19619">MLKRLLALFSKKKQPPVKKTFEEKLAEIADATQEERLADQIRRDEERLRRALHPGHQPVRKKERLTVTVVDAPRKRHKPKRPSSDRRHVDRHGFSAPAHRGMTVNQASSSRTQTEDLAMAVMMQQTYVAPAPIRSYDDSCRVDHTPSHRHSDPDPSPSYDGGSDSGYSGGSGCD</sequence>
<gene>
    <name evidence="2" type="ORF">AD1_054</name>
</gene>
<protein>
    <submittedName>
        <fullName evidence="2">Uncharacterized protein</fullName>
    </submittedName>
</protein>
<dbReference type="Proteomes" id="UP000262440">
    <property type="component" value="Segment"/>
</dbReference>
<name>A0A384ZXX5_9CAUD</name>
<feature type="region of interest" description="Disordered" evidence="1">
    <location>
        <begin position="134"/>
        <end position="174"/>
    </location>
</feature>
<feature type="compositionally biased region" description="Gly residues" evidence="1">
    <location>
        <begin position="163"/>
        <end position="174"/>
    </location>
</feature>
<feature type="compositionally biased region" description="Basic and acidic residues" evidence="1">
    <location>
        <begin position="82"/>
        <end position="93"/>
    </location>
</feature>
<organism evidence="2 3">
    <name type="scientific">Dickeya phage vB_DsoM_AD1</name>
    <dbReference type="NCBI Taxonomy" id="2283029"/>
    <lineage>
        <taxon>Viruses</taxon>
        <taxon>Duplodnaviria</taxon>
        <taxon>Heunggongvirae</taxon>
        <taxon>Uroviricota</taxon>
        <taxon>Caudoviricetes</taxon>
        <taxon>Alexandravirus</taxon>
        <taxon>Alexandravirus AD1</taxon>
    </lineage>
</organism>
<reference evidence="2 3" key="1">
    <citation type="journal article" date="2018" name="Front. Microbiol.">
        <title>Jumbo Bacteriophages Are Represented Within an Increasing Diversity of Environmental Viruses Infecting the Emerging Phytopathogen, Dickeya solani.</title>
        <authorList>
            <person name="Day A.W."/>
            <person name="Ahn J."/>
            <person name="Salmond G.P.C."/>
        </authorList>
    </citation>
    <scope>NUCLEOTIDE SEQUENCE [LARGE SCALE GENOMIC DNA]</scope>
</reference>
<keyword evidence="3" id="KW-1185">Reference proteome</keyword>
<accession>A0A384ZXX5</accession>
<evidence type="ECO:0000313" key="2">
    <source>
        <dbReference type="EMBL" id="AXG67098.1"/>
    </source>
</evidence>
<evidence type="ECO:0000256" key="1">
    <source>
        <dbReference type="SAM" id="MobiDB-lite"/>
    </source>
</evidence>
<feature type="region of interest" description="Disordered" evidence="1">
    <location>
        <begin position="70"/>
        <end position="113"/>
    </location>
</feature>
<proteinExistence type="predicted"/>